<dbReference type="RefSeq" id="WP_060846389.1">
    <property type="nucleotide sequence ID" value="NZ_AP014704.1"/>
</dbReference>
<protein>
    <submittedName>
        <fullName evidence="3">Uncharacterized protein</fullName>
    </submittedName>
</protein>
<evidence type="ECO:0000256" key="1">
    <source>
        <dbReference type="SAM" id="MobiDB-lite"/>
    </source>
</evidence>
<evidence type="ECO:0000256" key="2">
    <source>
        <dbReference type="SAM" id="Phobius"/>
    </source>
</evidence>
<name>A0A0C6FQN5_9HYPH</name>
<accession>A0A0C6FQN5</accession>
<proteinExistence type="predicted"/>
<keyword evidence="2" id="KW-0472">Membrane</keyword>
<evidence type="ECO:0000313" key="4">
    <source>
        <dbReference type="Proteomes" id="UP000061432"/>
    </source>
</evidence>
<reference evidence="3 4" key="1">
    <citation type="journal article" date="2015" name="Genome Announc.">
        <title>Complete Genome Sequence of Methylobacterium aquaticum Strain 22A, Isolated from Racomitrium japonicum Moss.</title>
        <authorList>
            <person name="Tani A."/>
            <person name="Ogura Y."/>
            <person name="Hayashi T."/>
            <person name="Kimbara K."/>
        </authorList>
    </citation>
    <scope>NUCLEOTIDE SEQUENCE [LARGE SCALE GENOMIC DNA]</scope>
    <source>
        <strain evidence="3 4">MA-22A</strain>
    </source>
</reference>
<evidence type="ECO:0000313" key="3">
    <source>
        <dbReference type="EMBL" id="BAQ44975.1"/>
    </source>
</evidence>
<feature type="transmembrane region" description="Helical" evidence="2">
    <location>
        <begin position="57"/>
        <end position="81"/>
    </location>
</feature>
<feature type="region of interest" description="Disordered" evidence="1">
    <location>
        <begin position="155"/>
        <end position="175"/>
    </location>
</feature>
<keyword evidence="2" id="KW-0812">Transmembrane</keyword>
<sequence length="175" mass="18155">MSDETRPGPFALLPALAAAGLLRLSGFKPAPPRPEPDAGPHNPEGFEEEDVDVRRTAFVVVGLAGSVAAAIVAVGLMMHLFGAWNVANRLPLTPQQSARVQPPPPNLQGAPYEDLARHEAREAAQLTTYALLPDGRARIPVERAMRLIAGTPLDPAGAGAPVPAPLPPAGGAPAR</sequence>
<dbReference type="Proteomes" id="UP000061432">
    <property type="component" value="Chromosome"/>
</dbReference>
<dbReference type="KEGG" id="maqu:Maq22A_c08335"/>
<dbReference type="STRING" id="270351.Maq22A_c08335"/>
<dbReference type="AlphaFoldDB" id="A0A0C6FQN5"/>
<feature type="compositionally biased region" description="Pro residues" evidence="1">
    <location>
        <begin position="162"/>
        <end position="175"/>
    </location>
</feature>
<gene>
    <name evidence="3" type="ORF">Maq22A_c08335</name>
</gene>
<organism evidence="3 4">
    <name type="scientific">Methylobacterium aquaticum</name>
    <dbReference type="NCBI Taxonomy" id="270351"/>
    <lineage>
        <taxon>Bacteria</taxon>
        <taxon>Pseudomonadati</taxon>
        <taxon>Pseudomonadota</taxon>
        <taxon>Alphaproteobacteria</taxon>
        <taxon>Hyphomicrobiales</taxon>
        <taxon>Methylobacteriaceae</taxon>
        <taxon>Methylobacterium</taxon>
    </lineage>
</organism>
<dbReference type="EMBL" id="AP014704">
    <property type="protein sequence ID" value="BAQ44975.1"/>
    <property type="molecule type" value="Genomic_DNA"/>
</dbReference>
<feature type="region of interest" description="Disordered" evidence="1">
    <location>
        <begin position="26"/>
        <end position="46"/>
    </location>
</feature>
<reference evidence="4" key="2">
    <citation type="submission" date="2015-01" db="EMBL/GenBank/DDBJ databases">
        <title>Complete genome sequence of Methylobacterium aquaticum strain 22A.</title>
        <authorList>
            <person name="Tani A."/>
            <person name="Ogura Y."/>
            <person name="Hayashi T."/>
        </authorList>
    </citation>
    <scope>NUCLEOTIDE SEQUENCE [LARGE SCALE GENOMIC DNA]</scope>
    <source>
        <strain evidence="4">MA-22A</strain>
    </source>
</reference>
<dbReference type="PATRIC" id="fig|270351.10.peg.1591"/>
<keyword evidence="2" id="KW-1133">Transmembrane helix</keyword>